<reference evidence="3" key="1">
    <citation type="journal article" date="2019" name="Int. J. Syst. Evol. Microbiol.">
        <title>The Global Catalogue of Microorganisms (GCM) 10K type strain sequencing project: providing services to taxonomists for standard genome sequencing and annotation.</title>
        <authorList>
            <consortium name="The Broad Institute Genomics Platform"/>
            <consortium name="The Broad Institute Genome Sequencing Center for Infectious Disease"/>
            <person name="Wu L."/>
            <person name="Ma J."/>
        </authorList>
    </citation>
    <scope>NUCLEOTIDE SEQUENCE [LARGE SCALE GENOMIC DNA]</scope>
    <source>
        <strain evidence="3">JCM 17759</strain>
    </source>
</reference>
<sequence>MIYSRTTASLLLAFAIGVFASASDGVAQEQATKSTSSVVLASEAEWTQLNPPRGDASPQAATLWGARAGTQAMGFLVKFVDGFSSPPHIHNVTYRGVVIGSTWFRNRSVIQRLHDRRLVNDQSHDHDTVKACSILW</sequence>
<evidence type="ECO:0000313" key="2">
    <source>
        <dbReference type="EMBL" id="GAA4451586.1"/>
    </source>
</evidence>
<organism evidence="2 3">
    <name type="scientific">Novipirellula rosea</name>
    <dbReference type="NCBI Taxonomy" id="1031540"/>
    <lineage>
        <taxon>Bacteria</taxon>
        <taxon>Pseudomonadati</taxon>
        <taxon>Planctomycetota</taxon>
        <taxon>Planctomycetia</taxon>
        <taxon>Pirellulales</taxon>
        <taxon>Pirellulaceae</taxon>
        <taxon>Novipirellula</taxon>
    </lineage>
</organism>
<dbReference type="EMBL" id="BAABGA010000024">
    <property type="protein sequence ID" value="GAA4451586.1"/>
    <property type="molecule type" value="Genomic_DNA"/>
</dbReference>
<name>A0ABP8MLW7_9BACT</name>
<evidence type="ECO:0000313" key="3">
    <source>
        <dbReference type="Proteomes" id="UP001500840"/>
    </source>
</evidence>
<protein>
    <submittedName>
        <fullName evidence="2">Uncharacterized protein</fullName>
    </submittedName>
</protein>
<dbReference type="Pfam" id="PF14499">
    <property type="entry name" value="DUF4437"/>
    <property type="match status" value="1"/>
</dbReference>
<evidence type="ECO:0000256" key="1">
    <source>
        <dbReference type="SAM" id="SignalP"/>
    </source>
</evidence>
<proteinExistence type="predicted"/>
<feature type="chain" id="PRO_5046886945" evidence="1">
    <location>
        <begin position="21"/>
        <end position="136"/>
    </location>
</feature>
<dbReference type="RefSeq" id="WP_345321570.1">
    <property type="nucleotide sequence ID" value="NZ_BAABGA010000024.1"/>
</dbReference>
<gene>
    <name evidence="2" type="ORF">GCM10023156_19740</name>
</gene>
<accession>A0ABP8MLW7</accession>
<dbReference type="Proteomes" id="UP001500840">
    <property type="component" value="Unassembled WGS sequence"/>
</dbReference>
<keyword evidence="3" id="KW-1185">Reference proteome</keyword>
<dbReference type="InterPro" id="IPR028013">
    <property type="entry name" value="DUF4437"/>
</dbReference>
<keyword evidence="1" id="KW-0732">Signal</keyword>
<feature type="signal peptide" evidence="1">
    <location>
        <begin position="1"/>
        <end position="20"/>
    </location>
</feature>
<comment type="caution">
    <text evidence="2">The sequence shown here is derived from an EMBL/GenBank/DDBJ whole genome shotgun (WGS) entry which is preliminary data.</text>
</comment>